<name>A0AAW0IKM7_QUESU</name>
<dbReference type="EMBL" id="PKMF04001048">
    <property type="protein sequence ID" value="KAK7814938.1"/>
    <property type="molecule type" value="Genomic_DNA"/>
</dbReference>
<reference evidence="3 4" key="1">
    <citation type="journal article" date="2018" name="Sci. Data">
        <title>The draft genome sequence of cork oak.</title>
        <authorList>
            <person name="Ramos A.M."/>
            <person name="Usie A."/>
            <person name="Barbosa P."/>
            <person name="Barros P.M."/>
            <person name="Capote T."/>
            <person name="Chaves I."/>
            <person name="Simoes F."/>
            <person name="Abreu I."/>
            <person name="Carrasquinho I."/>
            <person name="Faro C."/>
            <person name="Guimaraes J.B."/>
            <person name="Mendonca D."/>
            <person name="Nobrega F."/>
            <person name="Rodrigues L."/>
            <person name="Saibo N.J.M."/>
            <person name="Varela M.C."/>
            <person name="Egas C."/>
            <person name="Matos J."/>
            <person name="Miguel C.M."/>
            <person name="Oliveira M.M."/>
            <person name="Ricardo C.P."/>
            <person name="Goncalves S."/>
        </authorList>
    </citation>
    <scope>NUCLEOTIDE SEQUENCE [LARGE SCALE GENOMIC DNA]</scope>
    <source>
        <strain evidence="4">cv. HL8</strain>
    </source>
</reference>
<accession>A0AAW0IKM7</accession>
<gene>
    <name evidence="3" type="ORF">CFP56_002450</name>
</gene>
<dbReference type="PANTHER" id="PTHR46288:SF27">
    <property type="entry name" value="CYSTEINE_HISTIDINE-RICH C1 DOMAIN FAMILY PROTEIN"/>
    <property type="match status" value="1"/>
</dbReference>
<dbReference type="SUPFAM" id="SSF57889">
    <property type="entry name" value="Cysteine-rich domain"/>
    <property type="match status" value="1"/>
</dbReference>
<dbReference type="Proteomes" id="UP000237347">
    <property type="component" value="Unassembled WGS sequence"/>
</dbReference>
<organism evidence="3 4">
    <name type="scientific">Quercus suber</name>
    <name type="common">Cork oak</name>
    <dbReference type="NCBI Taxonomy" id="58331"/>
    <lineage>
        <taxon>Eukaryota</taxon>
        <taxon>Viridiplantae</taxon>
        <taxon>Streptophyta</taxon>
        <taxon>Embryophyta</taxon>
        <taxon>Tracheophyta</taxon>
        <taxon>Spermatophyta</taxon>
        <taxon>Magnoliopsida</taxon>
        <taxon>eudicotyledons</taxon>
        <taxon>Gunneridae</taxon>
        <taxon>Pentapetalae</taxon>
        <taxon>rosids</taxon>
        <taxon>fabids</taxon>
        <taxon>Fagales</taxon>
        <taxon>Fagaceae</taxon>
        <taxon>Quercus</taxon>
    </lineage>
</organism>
<dbReference type="InterPro" id="IPR046349">
    <property type="entry name" value="C1-like_sf"/>
</dbReference>
<dbReference type="Pfam" id="PF03107">
    <property type="entry name" value="C1_2"/>
    <property type="match status" value="1"/>
</dbReference>
<protein>
    <recommendedName>
        <fullName evidence="2">DC1 domain-containing protein</fullName>
    </recommendedName>
</protein>
<sequence>MELLQHFCHPEHPLVFNQNDRRGHLCWGCQELEFGPCYSCKECEGIRVHHKSCVELPLGLYHPLHPIHPLILFDQYTDYPEEKEKSKCKVCKESRYEYSYRCYRCDFNLQFRCGSCLPILEAEFHDHPY</sequence>
<dbReference type="AlphaFoldDB" id="A0AAW0IKM7"/>
<evidence type="ECO:0000313" key="4">
    <source>
        <dbReference type="Proteomes" id="UP000237347"/>
    </source>
</evidence>
<proteinExistence type="predicted"/>
<dbReference type="InterPro" id="IPR004146">
    <property type="entry name" value="DC1"/>
</dbReference>
<dbReference type="PANTHER" id="PTHR46288">
    <property type="entry name" value="PHORBOL-ESTER/DAG-TYPE DOMAIN-CONTAINING PROTEIN"/>
    <property type="match status" value="1"/>
</dbReference>
<keyword evidence="4" id="KW-1185">Reference proteome</keyword>
<evidence type="ECO:0000313" key="3">
    <source>
        <dbReference type="EMBL" id="KAK7814938.1"/>
    </source>
</evidence>
<feature type="domain" description="DC1" evidence="2">
    <location>
        <begin position="63"/>
        <end position="113"/>
    </location>
</feature>
<evidence type="ECO:0000259" key="2">
    <source>
        <dbReference type="Pfam" id="PF03107"/>
    </source>
</evidence>
<keyword evidence="1" id="KW-0677">Repeat</keyword>
<comment type="caution">
    <text evidence="3">The sequence shown here is derived from an EMBL/GenBank/DDBJ whole genome shotgun (WGS) entry which is preliminary data.</text>
</comment>
<evidence type="ECO:0000256" key="1">
    <source>
        <dbReference type="ARBA" id="ARBA00022737"/>
    </source>
</evidence>